<gene>
    <name evidence="2" type="ORF">OUQ99_18490</name>
</gene>
<keyword evidence="3" id="KW-1185">Reference proteome</keyword>
<protein>
    <submittedName>
        <fullName evidence="2">Uncharacterized protein</fullName>
    </submittedName>
</protein>
<evidence type="ECO:0000256" key="1">
    <source>
        <dbReference type="SAM" id="MobiDB-lite"/>
    </source>
</evidence>
<evidence type="ECO:0000313" key="2">
    <source>
        <dbReference type="EMBL" id="WAE71219.1"/>
    </source>
</evidence>
<evidence type="ECO:0000313" key="3">
    <source>
        <dbReference type="Proteomes" id="UP001156498"/>
    </source>
</evidence>
<dbReference type="EMBL" id="CP113264">
    <property type="protein sequence ID" value="WAE71219.1"/>
    <property type="molecule type" value="Genomic_DNA"/>
</dbReference>
<feature type="region of interest" description="Disordered" evidence="1">
    <location>
        <begin position="26"/>
        <end position="63"/>
    </location>
</feature>
<organism evidence="2 3">
    <name type="scientific">Streptomonospora nanhaiensis</name>
    <dbReference type="NCBI Taxonomy" id="1323731"/>
    <lineage>
        <taxon>Bacteria</taxon>
        <taxon>Bacillati</taxon>
        <taxon>Actinomycetota</taxon>
        <taxon>Actinomycetes</taxon>
        <taxon>Streptosporangiales</taxon>
        <taxon>Nocardiopsidaceae</taxon>
        <taxon>Streptomonospora</taxon>
    </lineage>
</organism>
<dbReference type="Proteomes" id="UP001156498">
    <property type="component" value="Chromosome"/>
</dbReference>
<name>A0ABY6YG36_9ACTN</name>
<reference evidence="2 3" key="1">
    <citation type="journal article" date="2013" name="Int. J. Syst. Evol. Microbiol.">
        <title>Description of Streptomonospora sediminis sp. nov. and Streptomonospora nanhaiensis sp. nov., and reclassification of Nocardiopsis arabia Hozzein &amp; Goodfellow 2008 as Streptomonospora arabica comb. nov. and emended description of the genus Streptomonospora.</title>
        <authorList>
            <person name="Zhang D.F."/>
            <person name="Pan H.Q."/>
            <person name="He J."/>
            <person name="Zhang X.M."/>
            <person name="Zhang Y.G."/>
            <person name="Klenk H.P."/>
            <person name="Hu J.C."/>
            <person name="Li W.J."/>
        </authorList>
    </citation>
    <scope>NUCLEOTIDE SEQUENCE [LARGE SCALE GENOMIC DNA]</scope>
    <source>
        <strain evidence="2 3">12A09</strain>
    </source>
</reference>
<accession>A0ABY6YG36</accession>
<sequence>MICCLDAATDAWTAADGAIPLSVPLDRAMGTPDEPGAWEGPGAGRATGLTGDSVRSGGARKRL</sequence>
<dbReference type="RefSeq" id="WP_267945022.1">
    <property type="nucleotide sequence ID" value="NZ_CP113264.1"/>
</dbReference>
<proteinExistence type="predicted"/>